<dbReference type="Proteomes" id="UP001153387">
    <property type="component" value="Unassembled WGS sequence"/>
</dbReference>
<feature type="region of interest" description="Disordered" evidence="1">
    <location>
        <begin position="34"/>
        <end position="106"/>
    </location>
</feature>
<keyword evidence="3" id="KW-1185">Reference proteome</keyword>
<dbReference type="EMBL" id="JAPDHZ010000003">
    <property type="protein sequence ID" value="MDG0791912.1"/>
    <property type="molecule type" value="Genomic_DNA"/>
</dbReference>
<feature type="compositionally biased region" description="Polar residues" evidence="1">
    <location>
        <begin position="87"/>
        <end position="97"/>
    </location>
</feature>
<sequence>MATMTQAQITAELQRKAAAGKPPSDSANLAQYNAIKATTPSTTTNTTTTKTNTATTNTGAPKQPVAPQPAAAAGTASRTGTTSSNAQALYNTVNPPVTGNGGADYNTSDTVTRLKMIADSKKVQSDPAFRQSEIERTNAAIAARKASGQDTSAQEKYLQTLTGKTAGVLEGAGTTPGNTAVPGAGTFASTGNQALIEQLYNNQYDSQLQMLKKARDMQLQGLNSQETQANQSAYDSRNQADVVNMQNAQKLRELVANNGMTGDGQNITANVGLGAARQGALNDINQQQSNALQNISEQRSLINNNASADDLALLKEIQAGKANALINNNQYLDDRALQLAQLMGVYNGQSTLAGKQQNINNALAYGDRAGMILSPQSDPSGYLRQIQAGTAPRTLEGTNQQFNQGITMAGLTGYLPDGTKTSDQQQRDLQNLWTVAQQTGTIPDSLASMYGLPKGTKTQDAYQFAQNMQLNRDQLSQGNTQFWANYNQDASQFQKSLDQKNATQAPSAQSVADYTDKMVTRDEDGKIVNTDSLASVILNSGLDSYNMWLMYQRYGIPWNGQVPAKPAGN</sequence>
<name>A0A9X4KKD6_9BACL</name>
<protein>
    <submittedName>
        <fullName evidence="2">Uncharacterized protein</fullName>
    </submittedName>
</protein>
<feature type="compositionally biased region" description="Low complexity" evidence="1">
    <location>
        <begin position="38"/>
        <end position="86"/>
    </location>
</feature>
<organism evidence="2 3">
    <name type="scientific">Cohnella ginsengisoli</name>
    <dbReference type="NCBI Taxonomy" id="425004"/>
    <lineage>
        <taxon>Bacteria</taxon>
        <taxon>Bacillati</taxon>
        <taxon>Bacillota</taxon>
        <taxon>Bacilli</taxon>
        <taxon>Bacillales</taxon>
        <taxon>Paenibacillaceae</taxon>
        <taxon>Cohnella</taxon>
    </lineage>
</organism>
<reference evidence="2 3" key="1">
    <citation type="submission" date="2022-10" db="EMBL/GenBank/DDBJ databases">
        <title>Comparative genomic analysis of Cohnella hashimotonis sp. nov., isolated from the International Space Station.</title>
        <authorList>
            <person name="Simpson A."/>
            <person name="Venkateswaran K."/>
        </authorList>
    </citation>
    <scope>NUCLEOTIDE SEQUENCE [LARGE SCALE GENOMIC DNA]</scope>
    <source>
        <strain evidence="2 3">DSM 18997</strain>
    </source>
</reference>
<comment type="caution">
    <text evidence="2">The sequence shown here is derived from an EMBL/GenBank/DDBJ whole genome shotgun (WGS) entry which is preliminary data.</text>
</comment>
<dbReference type="AlphaFoldDB" id="A0A9X4KKD6"/>
<evidence type="ECO:0000313" key="3">
    <source>
        <dbReference type="Proteomes" id="UP001153387"/>
    </source>
</evidence>
<evidence type="ECO:0000313" key="2">
    <source>
        <dbReference type="EMBL" id="MDG0791912.1"/>
    </source>
</evidence>
<accession>A0A9X4KKD6</accession>
<evidence type="ECO:0000256" key="1">
    <source>
        <dbReference type="SAM" id="MobiDB-lite"/>
    </source>
</evidence>
<proteinExistence type="predicted"/>
<dbReference type="RefSeq" id="WP_277565751.1">
    <property type="nucleotide sequence ID" value="NZ_JAPDHZ010000003.1"/>
</dbReference>
<gene>
    <name evidence="2" type="ORF">OMP38_14425</name>
</gene>